<evidence type="ECO:0000256" key="7">
    <source>
        <dbReference type="ARBA" id="ARBA00022727"/>
    </source>
</evidence>
<keyword evidence="9 13" id="KW-0560">Oxidoreductase</keyword>
<comment type="similarity">
    <text evidence="2 13">In the C-terminal section; belongs to the thymidylate synthase family.</text>
</comment>
<comment type="similarity">
    <text evidence="3 13">In the N-terminal section; belongs to the dihydrofolate reductase family.</text>
</comment>
<dbReference type="GO" id="GO:0032259">
    <property type="term" value="P:methylation"/>
    <property type="evidence" value="ECO:0007669"/>
    <property type="project" value="UniProtKB-KW"/>
</dbReference>
<evidence type="ECO:0000256" key="5">
    <source>
        <dbReference type="ARBA" id="ARBA00022603"/>
    </source>
</evidence>
<dbReference type="GO" id="GO:0006231">
    <property type="term" value="P:dTMP biosynthetic process"/>
    <property type="evidence" value="ECO:0007669"/>
    <property type="project" value="InterPro"/>
</dbReference>
<evidence type="ECO:0000256" key="6">
    <source>
        <dbReference type="ARBA" id="ARBA00022679"/>
    </source>
</evidence>
<accession>A0A7S0NCI7</accession>
<dbReference type="PRINTS" id="PR00108">
    <property type="entry name" value="THYMDSNTHASE"/>
</dbReference>
<dbReference type="SUPFAM" id="SSF53597">
    <property type="entry name" value="Dihydrofolate reductase-like"/>
    <property type="match status" value="1"/>
</dbReference>
<keyword evidence="6 13" id="KW-0808">Transferase</keyword>
<dbReference type="InterPro" id="IPR000398">
    <property type="entry name" value="Thymidylate_synthase"/>
</dbReference>
<dbReference type="InterPro" id="IPR024072">
    <property type="entry name" value="DHFR-like_dom_sf"/>
</dbReference>
<gene>
    <name evidence="17" type="ORF">PANT1444_LOCUS18158</name>
</gene>
<dbReference type="AlphaFoldDB" id="A0A7S0NCI7"/>
<keyword evidence="8" id="KW-0521">NADP</keyword>
<dbReference type="InterPro" id="IPR017925">
    <property type="entry name" value="DHFR_CS"/>
</dbReference>
<keyword evidence="5 13" id="KW-0489">Methyltransferase</keyword>
<keyword evidence="7 13" id="KW-0545">Nucleotide biosynthesis</keyword>
<dbReference type="PROSITE" id="PS51330">
    <property type="entry name" value="DHFR_2"/>
    <property type="match status" value="1"/>
</dbReference>
<comment type="function">
    <text evidence="13">Bifunctional enzyme. Involved in de novo dTMP biosynthesis. Key enzyme in folate metabolism.</text>
</comment>
<dbReference type="GO" id="GO:0004799">
    <property type="term" value="F:thymidylate synthase activity"/>
    <property type="evidence" value="ECO:0007669"/>
    <property type="project" value="UniProtKB-EC"/>
</dbReference>
<evidence type="ECO:0000256" key="9">
    <source>
        <dbReference type="ARBA" id="ARBA00023002"/>
    </source>
</evidence>
<proteinExistence type="inferred from homology"/>
<evidence type="ECO:0000256" key="8">
    <source>
        <dbReference type="ARBA" id="ARBA00022857"/>
    </source>
</evidence>
<keyword evidence="10" id="KW-0511">Multifunctional enzyme</keyword>
<evidence type="ECO:0000256" key="3">
    <source>
        <dbReference type="ARBA" id="ARBA00010176"/>
    </source>
</evidence>
<dbReference type="EMBL" id="HBEP01032145">
    <property type="protein sequence ID" value="CAD8505662.1"/>
    <property type="molecule type" value="Transcribed_RNA"/>
</dbReference>
<evidence type="ECO:0000256" key="11">
    <source>
        <dbReference type="ARBA" id="ARBA00047344"/>
    </source>
</evidence>
<dbReference type="GO" id="GO:0006730">
    <property type="term" value="P:one-carbon metabolic process"/>
    <property type="evidence" value="ECO:0007669"/>
    <property type="project" value="UniProtKB-KW"/>
</dbReference>
<keyword evidence="4 13" id="KW-0554">One-carbon metabolism</keyword>
<evidence type="ECO:0000256" key="10">
    <source>
        <dbReference type="ARBA" id="ARBA00023268"/>
    </source>
</evidence>
<dbReference type="InterPro" id="IPR012262">
    <property type="entry name" value="DHFR-TS"/>
</dbReference>
<dbReference type="NCBIfam" id="NF002497">
    <property type="entry name" value="PRK01827.1-3"/>
    <property type="match status" value="1"/>
</dbReference>
<dbReference type="GO" id="GO:0005829">
    <property type="term" value="C:cytosol"/>
    <property type="evidence" value="ECO:0007669"/>
    <property type="project" value="TreeGrafter"/>
</dbReference>
<evidence type="ECO:0000256" key="12">
    <source>
        <dbReference type="ARBA" id="ARBA00048873"/>
    </source>
</evidence>
<evidence type="ECO:0000256" key="2">
    <source>
        <dbReference type="ARBA" id="ARBA00006900"/>
    </source>
</evidence>
<feature type="domain" description="DHFR" evidence="16">
    <location>
        <begin position="3"/>
        <end position="213"/>
    </location>
</feature>
<evidence type="ECO:0000256" key="4">
    <source>
        <dbReference type="ARBA" id="ARBA00022563"/>
    </source>
</evidence>
<dbReference type="PANTHER" id="PTHR11548">
    <property type="entry name" value="THYMIDYLATE SYNTHASE 1"/>
    <property type="match status" value="1"/>
</dbReference>
<sequence length="518" mass="57022">MRGFSVIVAACKQTHGIGVAGQLPWSLRGDMQFFKQLTRSTQDPLKRNAVVMGRKTWQSIPERFRPLDDRLNVVLSRNADAKKAYDIPDKVVLADSLEGALGQLNAACELGSTVETVYVIGGSTLYADAIGRPELCQRVYLTSVSRLKEAEGAAAGAEGAELVACEVGFSDCDAFFPNLDTANFRLVKSSGPKRQPAKGDKGAMQYEFLEYTAAAASSSVPSSPGRPNPAGVHEEMQYLDLVRDVLDTGVQRGDRTGTGTISKFGVQMRFDLRERFPLLTTKSTFWRGVAEELLWFMSGDTSAATLQEKGIKIWDGNSSREYLDSIGLTERAEGDLGPVYGWQWRHFGAEYKDRTTDYTGQGVDQLAEVIHKIKNKPNDRRIILSAWNPADLGKMALPPCHMFCQFFVANGELSCQMYQRSADLGLGVPFNIASYALLTCLLAHTCGLKRGDFVHCIGDAHVYLNHVDALREQLQREPRPFPTLTIAPEVTDALQCTFADLKIDGYTPHGKIAMKMAV</sequence>
<dbReference type="PROSITE" id="PS00091">
    <property type="entry name" value="THYMIDYLATE_SYNTHASE"/>
    <property type="match status" value="1"/>
</dbReference>
<dbReference type="FunFam" id="3.30.572.10:FF:000002">
    <property type="entry name" value="Possible thymidylate synthase"/>
    <property type="match status" value="1"/>
</dbReference>
<dbReference type="PANTHER" id="PTHR11548:SF2">
    <property type="entry name" value="THYMIDYLATE SYNTHASE"/>
    <property type="match status" value="1"/>
</dbReference>
<dbReference type="InterPro" id="IPR001796">
    <property type="entry name" value="DHFR_dom"/>
</dbReference>
<dbReference type="Gene3D" id="3.30.572.10">
    <property type="entry name" value="Thymidylate synthase/dCMP hydroxymethylase domain"/>
    <property type="match status" value="1"/>
</dbReference>
<organism evidence="17">
    <name type="scientific">Phaeocystis antarctica</name>
    <dbReference type="NCBI Taxonomy" id="33657"/>
    <lineage>
        <taxon>Eukaryota</taxon>
        <taxon>Haptista</taxon>
        <taxon>Haptophyta</taxon>
        <taxon>Prymnesiophyceae</taxon>
        <taxon>Phaeocystales</taxon>
        <taxon>Phaeocystaceae</taxon>
        <taxon>Phaeocystis</taxon>
    </lineage>
</organism>
<dbReference type="InterPro" id="IPR045097">
    <property type="entry name" value="Thymidate_synth/dCMP_Mease"/>
</dbReference>
<comment type="pathway">
    <text evidence="1 13">Cofactor biosynthesis; tetrahydrofolate biosynthesis; 5,6,7,8-tetrahydrofolate from 7,8-dihydrofolate: step 1/1.</text>
</comment>
<evidence type="ECO:0000313" key="17">
    <source>
        <dbReference type="EMBL" id="CAD8505662.1"/>
    </source>
</evidence>
<dbReference type="GO" id="GO:0004146">
    <property type="term" value="F:dihydrofolate reductase activity"/>
    <property type="evidence" value="ECO:0007669"/>
    <property type="project" value="UniProtKB-EC"/>
</dbReference>
<dbReference type="InterPro" id="IPR020940">
    <property type="entry name" value="Thymidylate_synthase_AS"/>
</dbReference>
<dbReference type="HAMAP" id="MF_00008">
    <property type="entry name" value="Thymidy_synth_bact"/>
    <property type="match status" value="1"/>
</dbReference>
<dbReference type="InterPro" id="IPR036926">
    <property type="entry name" value="Thymidate_synth/dCMP_Mease_sf"/>
</dbReference>
<dbReference type="UniPathway" id="UPA00077">
    <property type="reaction ID" value="UER00158"/>
</dbReference>
<dbReference type="PIRSF" id="PIRSF000389">
    <property type="entry name" value="DHFR-TS"/>
    <property type="match status" value="1"/>
</dbReference>
<dbReference type="PROSITE" id="PS00075">
    <property type="entry name" value="DHFR_1"/>
    <property type="match status" value="1"/>
</dbReference>
<dbReference type="CDD" id="cd00209">
    <property type="entry name" value="DHFR"/>
    <property type="match status" value="1"/>
</dbReference>
<dbReference type="Gene3D" id="3.40.430.10">
    <property type="entry name" value="Dihydrofolate Reductase, subunit A"/>
    <property type="match status" value="1"/>
</dbReference>
<evidence type="ECO:0000259" key="16">
    <source>
        <dbReference type="PROSITE" id="PS51330"/>
    </source>
</evidence>
<evidence type="ECO:0000256" key="15">
    <source>
        <dbReference type="PROSITE-ProRule" id="PRU10016"/>
    </source>
</evidence>
<feature type="active site" evidence="14 15">
    <location>
        <position position="400"/>
    </location>
</feature>
<comment type="catalytic activity">
    <reaction evidence="11">
        <text>dUMP + (6R)-5,10-methylene-5,6,7,8-tetrahydrofolate = 7,8-dihydrofolate + dTMP</text>
        <dbReference type="Rhea" id="RHEA:12104"/>
        <dbReference type="ChEBI" id="CHEBI:15636"/>
        <dbReference type="ChEBI" id="CHEBI:57451"/>
        <dbReference type="ChEBI" id="CHEBI:63528"/>
        <dbReference type="ChEBI" id="CHEBI:246422"/>
        <dbReference type="EC" id="2.1.1.45"/>
    </reaction>
</comment>
<protein>
    <recommendedName>
        <fullName evidence="13">Bifunctional dihydrofolate reductase-thymidylate synthase</fullName>
    </recommendedName>
</protein>
<evidence type="ECO:0000256" key="1">
    <source>
        <dbReference type="ARBA" id="ARBA00004903"/>
    </source>
</evidence>
<dbReference type="Pfam" id="PF00303">
    <property type="entry name" value="Thymidylat_synt"/>
    <property type="match status" value="1"/>
</dbReference>
<dbReference type="GO" id="GO:0046654">
    <property type="term" value="P:tetrahydrofolate biosynthetic process"/>
    <property type="evidence" value="ECO:0007669"/>
    <property type="project" value="UniProtKB-UniPathway"/>
</dbReference>
<dbReference type="Pfam" id="PF00186">
    <property type="entry name" value="DHFR_1"/>
    <property type="match status" value="1"/>
</dbReference>
<name>A0A7S0NCI7_9EUKA</name>
<evidence type="ECO:0000256" key="14">
    <source>
        <dbReference type="PIRSR" id="PIRSR000389-1"/>
    </source>
</evidence>
<dbReference type="CDD" id="cd00351">
    <property type="entry name" value="TS_Pyrimidine_HMase"/>
    <property type="match status" value="1"/>
</dbReference>
<reference evidence="17" key="1">
    <citation type="submission" date="2021-01" db="EMBL/GenBank/DDBJ databases">
        <authorList>
            <person name="Corre E."/>
            <person name="Pelletier E."/>
            <person name="Niang G."/>
            <person name="Scheremetjew M."/>
            <person name="Finn R."/>
            <person name="Kale V."/>
            <person name="Holt S."/>
            <person name="Cochrane G."/>
            <person name="Meng A."/>
            <person name="Brown T."/>
            <person name="Cohen L."/>
        </authorList>
    </citation>
    <scope>NUCLEOTIDE SEQUENCE</scope>
    <source>
        <strain evidence="17">CCMP1374</strain>
    </source>
</reference>
<dbReference type="SUPFAM" id="SSF55831">
    <property type="entry name" value="Thymidylate synthase/dCMP hydroxymethylase"/>
    <property type="match status" value="1"/>
</dbReference>
<dbReference type="GO" id="GO:0005739">
    <property type="term" value="C:mitochondrion"/>
    <property type="evidence" value="ECO:0007669"/>
    <property type="project" value="TreeGrafter"/>
</dbReference>
<dbReference type="NCBIfam" id="TIGR03284">
    <property type="entry name" value="thym_sym"/>
    <property type="match status" value="1"/>
</dbReference>
<dbReference type="InterPro" id="IPR023451">
    <property type="entry name" value="Thymidate_synth/dCMP_Mease_dom"/>
</dbReference>
<evidence type="ECO:0000256" key="13">
    <source>
        <dbReference type="PIRNR" id="PIRNR000389"/>
    </source>
</evidence>
<comment type="catalytic activity">
    <reaction evidence="12">
        <text>(6S)-5,6,7,8-tetrahydrofolate + NADP(+) = 7,8-dihydrofolate + NADPH + H(+)</text>
        <dbReference type="Rhea" id="RHEA:15009"/>
        <dbReference type="ChEBI" id="CHEBI:15378"/>
        <dbReference type="ChEBI" id="CHEBI:57451"/>
        <dbReference type="ChEBI" id="CHEBI:57453"/>
        <dbReference type="ChEBI" id="CHEBI:57783"/>
        <dbReference type="ChEBI" id="CHEBI:58349"/>
        <dbReference type="EC" id="1.5.1.3"/>
    </reaction>
</comment>